<reference evidence="2" key="1">
    <citation type="submission" date="2022-02" db="EMBL/GenBank/DDBJ databases">
        <title>Towards deciphering the DNA virus diversity associated with rodent species in the families Cricetidae and Heteromyidae.</title>
        <authorList>
            <person name="Lund M."/>
            <person name="Larsen B.B."/>
            <person name="Gryseels S."/>
            <person name="Kraberger S."/>
            <person name="Rowsey D.M."/>
            <person name="Steger L."/>
            <person name="Yule K.M."/>
            <person name="Upham N.S."/>
            <person name="Worobey M."/>
            <person name="Van Doorslaer K."/>
            <person name="Varsani A."/>
        </authorList>
    </citation>
    <scope>NUCLEOTIDE SEQUENCE</scope>
    <source>
        <strain evidence="2">NeonRodF8_33</strain>
    </source>
</reference>
<sequence>MPCYHPLKNFVLAEKTLERPGQYKCVPYSVNALRVRDDGTFQYLYDDDSINFWLGQGEIIRDFVEIPCGKCIGCRLMYSKQWMVRCLLEREYHDSAYFLTLTYTDDSVPISWYHDPKHDTGEAFQALTLRKKDFQGFMKRLRRYSGQDLRFFAAGEYGPKTFRPHYHAIVFGLYLDDLKLYACDHGINYYTSEFVSKCWSVPHKGRRRKDELPEPMGRVLIGDCTPQSCAYVSRYVTSKLMGPSSWFYHVFNIEPPFALMSRNPGLARLWYDDHPGWKDEDYIHIADVEKGLKVRPPHYFDYLLDKEDPEELERVKQARRRISQYAERLRASQSDLQYLDRLAVAERSQQARARALLRPLEKGDELNA</sequence>
<protein>
    <submittedName>
        <fullName evidence="2">Replication initiator protein</fullName>
    </submittedName>
</protein>
<name>A0A976R7Q9_9VIRU</name>
<organism evidence="2">
    <name type="scientific">Peromfec virus RodF8_33</name>
    <dbReference type="NCBI Taxonomy" id="2929370"/>
    <lineage>
        <taxon>Viruses</taxon>
        <taxon>Monodnaviria</taxon>
        <taxon>Sangervirae</taxon>
        <taxon>Phixviricota</taxon>
        <taxon>Malgrandaviricetes</taxon>
        <taxon>Petitvirales</taxon>
        <taxon>Microviridae</taxon>
    </lineage>
</organism>
<proteinExistence type="predicted"/>
<feature type="domain" description="Replication-associated protein ORF2/G2P" evidence="1">
    <location>
        <begin position="97"/>
        <end position="238"/>
    </location>
</feature>
<dbReference type="InterPro" id="IPR056906">
    <property type="entry name" value="ORF2/G2P_dom"/>
</dbReference>
<dbReference type="EMBL" id="OM869641">
    <property type="protein sequence ID" value="UPW41637.1"/>
    <property type="molecule type" value="Genomic_DNA"/>
</dbReference>
<accession>A0A976R7Q9</accession>
<evidence type="ECO:0000313" key="2">
    <source>
        <dbReference type="EMBL" id="UPW41637.1"/>
    </source>
</evidence>
<dbReference type="Pfam" id="PF23343">
    <property type="entry name" value="REP_ORF2-G2P"/>
    <property type="match status" value="1"/>
</dbReference>
<evidence type="ECO:0000259" key="1">
    <source>
        <dbReference type="Pfam" id="PF23343"/>
    </source>
</evidence>